<dbReference type="GO" id="GO:0090090">
    <property type="term" value="P:negative regulation of canonical Wnt signaling pathway"/>
    <property type="evidence" value="ECO:0007669"/>
    <property type="project" value="InterPro"/>
</dbReference>
<dbReference type="InterPro" id="IPR044926">
    <property type="entry name" value="RGS_subdomain_2"/>
</dbReference>
<dbReference type="EnsemblMetazoa" id="SSS_8719s_mrna">
    <property type="protein sequence ID" value="KAF7491224.1"/>
    <property type="gene ID" value="SSS_8719"/>
</dbReference>
<dbReference type="InterPro" id="IPR029071">
    <property type="entry name" value="Ubiquitin-like_domsf"/>
</dbReference>
<dbReference type="Pfam" id="PF00778">
    <property type="entry name" value="DIX"/>
    <property type="match status" value="1"/>
</dbReference>
<dbReference type="InterPro" id="IPR038207">
    <property type="entry name" value="DIX_dom_sf"/>
</dbReference>
<dbReference type="GO" id="GO:0005737">
    <property type="term" value="C:cytoplasm"/>
    <property type="evidence" value="ECO:0007669"/>
    <property type="project" value="UniProtKB-SubCell"/>
</dbReference>
<dbReference type="GO" id="GO:0019901">
    <property type="term" value="F:protein kinase binding"/>
    <property type="evidence" value="ECO:0007669"/>
    <property type="project" value="TreeGrafter"/>
</dbReference>
<dbReference type="PANTHER" id="PTHR46102">
    <property type="entry name" value="AXIN"/>
    <property type="match status" value="1"/>
</dbReference>
<dbReference type="Gene3D" id="2.40.240.130">
    <property type="match status" value="1"/>
</dbReference>
<dbReference type="Pfam" id="PF00615">
    <property type="entry name" value="RGS"/>
    <property type="match status" value="1"/>
</dbReference>
<dbReference type="Gene3D" id="1.10.167.10">
    <property type="entry name" value="Regulator of G-protein Signalling 4, domain 2"/>
    <property type="match status" value="1"/>
</dbReference>
<evidence type="ECO:0000256" key="1">
    <source>
        <dbReference type="ARBA" id="ARBA00004496"/>
    </source>
</evidence>
<comment type="subcellular location">
    <subcellularLocation>
        <location evidence="1">Cytoplasm</location>
    </subcellularLocation>
</comment>
<feature type="domain" description="DIX" evidence="7">
    <location>
        <begin position="573"/>
        <end position="664"/>
    </location>
</feature>
<keyword evidence="3 4" id="KW-0879">Wnt signaling pathway</keyword>
<feature type="region of interest" description="Disordered" evidence="5">
    <location>
        <begin position="17"/>
        <end position="51"/>
    </location>
</feature>
<dbReference type="InterPro" id="IPR036305">
    <property type="entry name" value="RGS_sf"/>
</dbReference>
<evidence type="ECO:0000256" key="3">
    <source>
        <dbReference type="ARBA" id="ARBA00022687"/>
    </source>
</evidence>
<keyword evidence="2" id="KW-0963">Cytoplasm</keyword>
<dbReference type="SUPFAM" id="SSF54236">
    <property type="entry name" value="Ubiquitin-like"/>
    <property type="match status" value="1"/>
</dbReference>
<dbReference type="GO" id="GO:0032436">
    <property type="term" value="P:positive regulation of proteasomal ubiquitin-dependent protein catabolic process"/>
    <property type="evidence" value="ECO:0007669"/>
    <property type="project" value="TreeGrafter"/>
</dbReference>
<feature type="compositionally biased region" description="Polar residues" evidence="5">
    <location>
        <begin position="185"/>
        <end position="202"/>
    </location>
</feature>
<dbReference type="OrthoDB" id="10007451at2759"/>
<feature type="compositionally biased region" description="Polar residues" evidence="5">
    <location>
        <begin position="342"/>
        <end position="354"/>
    </location>
</feature>
<dbReference type="InterPro" id="IPR043581">
    <property type="entry name" value="Axin-like"/>
</dbReference>
<dbReference type="GO" id="GO:0008013">
    <property type="term" value="F:beta-catenin binding"/>
    <property type="evidence" value="ECO:0007669"/>
    <property type="project" value="TreeGrafter"/>
</dbReference>
<evidence type="ECO:0000256" key="4">
    <source>
        <dbReference type="PROSITE-ProRule" id="PRU00069"/>
    </source>
</evidence>
<evidence type="ECO:0000259" key="6">
    <source>
        <dbReference type="PROSITE" id="PS50132"/>
    </source>
</evidence>
<dbReference type="GO" id="GO:0031625">
    <property type="term" value="F:ubiquitin protein ligase binding"/>
    <property type="evidence" value="ECO:0007669"/>
    <property type="project" value="TreeGrafter"/>
</dbReference>
<dbReference type="Pfam" id="PF08833">
    <property type="entry name" value="Axin_b-cat_bind"/>
    <property type="match status" value="1"/>
</dbReference>
<accession>A0A834R7P2</accession>
<dbReference type="OMA" id="PYHVNRH"/>
<dbReference type="GO" id="GO:0016055">
    <property type="term" value="P:Wnt signaling pathway"/>
    <property type="evidence" value="ECO:0007669"/>
    <property type="project" value="UniProtKB-KW"/>
</dbReference>
<dbReference type="InterPro" id="IPR014936">
    <property type="entry name" value="Axin_b-cat-bd"/>
</dbReference>
<proteinExistence type="predicted"/>
<evidence type="ECO:0000313" key="10">
    <source>
        <dbReference type="Proteomes" id="UP000070412"/>
    </source>
</evidence>
<dbReference type="GO" id="GO:0030877">
    <property type="term" value="C:beta-catenin destruction complex"/>
    <property type="evidence" value="ECO:0007669"/>
    <property type="project" value="TreeGrafter"/>
</dbReference>
<sequence length="664" mass="74898">MMSLHEPSVVSATKMFQQQSTSNNNNENLSRFSQTSESISSPRSNVTTPPVDRWSRDFDSLINDGDGVTLFKQYLDEMDLNPMYGFYFAVQGMKKTNNLRLIVIIFKRFILKANLLPLSEQCRQNLLEAYKSIKLKEPEKQSTVGMDIFDEAFTEIKDQLGGAIYENFLKSRIFIDYVNGLENETQPSNRLDSNDQTNQYSNESDDQDIGLEYSGSKFIMPTIDETSEDNDSTVIEVSKYHSRSQPFHRNHSINRFGNVMNNRDDDVTFKEYSFEKLEKINCLDAPPNPYHVNRHVPYSTVQYNSKKDSEIESISSSDSSFVHGHSRNEKKSTLRLVGRTIGMNSGTLPNKTLAQRSQKQIQTQQTKNQLLPTSNPDEFARRLIEKLQKVFREQETNIKLRQVMAELNVCDRDRPHSPGAIANNNSSNVVNCQQREAGVGSDSHTLTKSSGQVKSNLGQALKKIDWPVSIESESCQSILDKHFAQVFDTPNADSPTTSNQSTSAYHQNVVIGQPLHYLGSSSDGINSNSLPPPSPLSPKFSAHISKSFSHQTPNLTNANAQPLSNTALAATNTVFIPVTVKFSTEEVPFKLKLPGPNITLLAFKQQIPQFYFKRGISQFYFKRLCTDIERQEIDAAHVLEQISDDNAFLPQCDGKIYALIEMSN</sequence>
<dbReference type="GO" id="GO:0005634">
    <property type="term" value="C:nucleus"/>
    <property type="evidence" value="ECO:0007669"/>
    <property type="project" value="TreeGrafter"/>
</dbReference>
<dbReference type="SUPFAM" id="SSF48097">
    <property type="entry name" value="Regulator of G-protein signaling, RGS"/>
    <property type="match status" value="1"/>
</dbReference>
<dbReference type="InterPro" id="IPR024066">
    <property type="entry name" value="RGS_subdom1/3"/>
</dbReference>
<feature type="compositionally biased region" description="Low complexity" evidence="5">
    <location>
        <begin position="17"/>
        <end position="34"/>
    </location>
</feature>
<evidence type="ECO:0000259" key="7">
    <source>
        <dbReference type="PROSITE" id="PS50841"/>
    </source>
</evidence>
<dbReference type="EMBL" id="WVUK01000060">
    <property type="protein sequence ID" value="KAF7491224.1"/>
    <property type="molecule type" value="Genomic_DNA"/>
</dbReference>
<name>A0A834R7P2_SARSC</name>
<evidence type="ECO:0000313" key="8">
    <source>
        <dbReference type="EMBL" id="KAF7491224.1"/>
    </source>
</evidence>
<dbReference type="Gene3D" id="1.10.196.10">
    <property type="match status" value="1"/>
</dbReference>
<feature type="domain" description="RGS" evidence="6">
    <location>
        <begin position="57"/>
        <end position="178"/>
    </location>
</feature>
<reference evidence="9" key="3">
    <citation type="submission" date="2022-06" db="UniProtKB">
        <authorList>
            <consortium name="EnsemblMetazoa"/>
        </authorList>
    </citation>
    <scope>IDENTIFICATION</scope>
</reference>
<feature type="compositionally biased region" description="Low complexity" evidence="5">
    <location>
        <begin position="355"/>
        <end position="369"/>
    </location>
</feature>
<dbReference type="PROSITE" id="PS50841">
    <property type="entry name" value="DIX"/>
    <property type="match status" value="1"/>
</dbReference>
<feature type="compositionally biased region" description="Polar residues" evidence="5">
    <location>
        <begin position="35"/>
        <end position="48"/>
    </location>
</feature>
<dbReference type="GO" id="GO:0048468">
    <property type="term" value="P:cell development"/>
    <property type="evidence" value="ECO:0007669"/>
    <property type="project" value="TreeGrafter"/>
</dbReference>
<gene>
    <name evidence="8" type="ORF">SSS_8719</name>
</gene>
<dbReference type="SMART" id="SM00315">
    <property type="entry name" value="RGS"/>
    <property type="match status" value="1"/>
</dbReference>
<protein>
    <submittedName>
        <fullName evidence="8">Axin-1</fullName>
    </submittedName>
</protein>
<reference evidence="8" key="2">
    <citation type="submission" date="2020-01" db="EMBL/GenBank/DDBJ databases">
        <authorList>
            <person name="Korhonen P.K.K."/>
            <person name="Guangxu M.G."/>
            <person name="Wang T.W."/>
            <person name="Stroehlein A.J.S."/>
            <person name="Young N.D."/>
            <person name="Ang C.-S.A."/>
            <person name="Fernando D.W.F."/>
            <person name="Lu H.L."/>
            <person name="Taylor S.T."/>
            <person name="Ehtesham M.E.M."/>
            <person name="Najaraj S.H.N."/>
            <person name="Harsha G.H.G."/>
            <person name="Madugundu A.M."/>
            <person name="Renuse S.R."/>
            <person name="Holt D.H."/>
            <person name="Pandey A.P."/>
            <person name="Papenfuss A.P."/>
            <person name="Gasser R.B.G."/>
            <person name="Fischer K.F."/>
        </authorList>
    </citation>
    <scope>NUCLEOTIDE SEQUENCE</scope>
    <source>
        <strain evidence="8">SSS_KF_BRIS2020</strain>
    </source>
</reference>
<evidence type="ECO:0000313" key="9">
    <source>
        <dbReference type="EnsemblMetazoa" id="KAF7491224.1"/>
    </source>
</evidence>
<dbReference type="InterPro" id="IPR001158">
    <property type="entry name" value="DIX"/>
</dbReference>
<organism evidence="8">
    <name type="scientific">Sarcoptes scabiei</name>
    <name type="common">Itch mite</name>
    <name type="synonym">Acarus scabiei</name>
    <dbReference type="NCBI Taxonomy" id="52283"/>
    <lineage>
        <taxon>Eukaryota</taxon>
        <taxon>Metazoa</taxon>
        <taxon>Ecdysozoa</taxon>
        <taxon>Arthropoda</taxon>
        <taxon>Chelicerata</taxon>
        <taxon>Arachnida</taxon>
        <taxon>Acari</taxon>
        <taxon>Acariformes</taxon>
        <taxon>Sarcoptiformes</taxon>
        <taxon>Astigmata</taxon>
        <taxon>Psoroptidia</taxon>
        <taxon>Sarcoptoidea</taxon>
        <taxon>Sarcoptidae</taxon>
        <taxon>Sarcoptinae</taxon>
        <taxon>Sarcoptes</taxon>
    </lineage>
</organism>
<dbReference type="GO" id="GO:0060090">
    <property type="term" value="F:molecular adaptor activity"/>
    <property type="evidence" value="ECO:0007669"/>
    <property type="project" value="TreeGrafter"/>
</dbReference>
<dbReference type="PROSITE" id="PS50132">
    <property type="entry name" value="RGS"/>
    <property type="match status" value="1"/>
</dbReference>
<reference evidence="10" key="1">
    <citation type="journal article" date="2020" name="PLoS Negl. Trop. Dis.">
        <title>High-quality nuclear genome for Sarcoptes scabiei-A critical resource for a neglected parasite.</title>
        <authorList>
            <person name="Korhonen P.K."/>
            <person name="Gasser R.B."/>
            <person name="Ma G."/>
            <person name="Wang T."/>
            <person name="Stroehlein A.J."/>
            <person name="Young N.D."/>
            <person name="Ang C.S."/>
            <person name="Fernando D.D."/>
            <person name="Lu H.C."/>
            <person name="Taylor S."/>
            <person name="Reynolds S.L."/>
            <person name="Mofiz E."/>
            <person name="Najaraj S.H."/>
            <person name="Gowda H."/>
            <person name="Madugundu A."/>
            <person name="Renuse S."/>
            <person name="Holt D."/>
            <person name="Pandey A."/>
            <person name="Papenfuss A.T."/>
            <person name="Fischer K."/>
        </authorList>
    </citation>
    <scope>NUCLEOTIDE SEQUENCE [LARGE SCALE GENOMIC DNA]</scope>
</reference>
<feature type="region of interest" description="Disordered" evidence="5">
    <location>
        <begin position="185"/>
        <end position="208"/>
    </location>
</feature>
<evidence type="ECO:0000256" key="5">
    <source>
        <dbReference type="SAM" id="MobiDB-lite"/>
    </source>
</evidence>
<dbReference type="Proteomes" id="UP000070412">
    <property type="component" value="Unassembled WGS sequence"/>
</dbReference>
<dbReference type="PANTHER" id="PTHR46102:SF2">
    <property type="entry name" value="AXIN"/>
    <property type="match status" value="1"/>
</dbReference>
<keyword evidence="10" id="KW-1185">Reference proteome</keyword>
<dbReference type="InterPro" id="IPR016137">
    <property type="entry name" value="RGS"/>
</dbReference>
<feature type="region of interest" description="Disordered" evidence="5">
    <location>
        <begin position="341"/>
        <end position="374"/>
    </location>
</feature>
<dbReference type="GO" id="GO:0005886">
    <property type="term" value="C:plasma membrane"/>
    <property type="evidence" value="ECO:0007669"/>
    <property type="project" value="TreeGrafter"/>
</dbReference>
<dbReference type="AlphaFoldDB" id="A0A834R7P2"/>
<evidence type="ECO:0000256" key="2">
    <source>
        <dbReference type="ARBA" id="ARBA00022490"/>
    </source>
</evidence>